<gene>
    <name evidence="12" type="ORF">EGR_01422</name>
</gene>
<organism evidence="12 13">
    <name type="scientific">Echinococcus granulosus</name>
    <name type="common">Hydatid tapeworm</name>
    <dbReference type="NCBI Taxonomy" id="6210"/>
    <lineage>
        <taxon>Eukaryota</taxon>
        <taxon>Metazoa</taxon>
        <taxon>Spiralia</taxon>
        <taxon>Lophotrochozoa</taxon>
        <taxon>Platyhelminthes</taxon>
        <taxon>Cestoda</taxon>
        <taxon>Eucestoda</taxon>
        <taxon>Cyclophyllidea</taxon>
        <taxon>Taeniidae</taxon>
        <taxon>Echinococcus</taxon>
        <taxon>Echinococcus granulosus group</taxon>
    </lineage>
</organism>
<dbReference type="CTD" id="36337137"/>
<proteinExistence type="predicted"/>
<feature type="domain" description="TRPM SLOG" evidence="10">
    <location>
        <begin position="42"/>
        <end position="161"/>
    </location>
</feature>
<keyword evidence="7" id="KW-0407">Ion channel</keyword>
<comment type="subcellular location">
    <subcellularLocation>
        <location evidence="1">Membrane</location>
        <topology evidence="1">Multi-pass membrane protein</topology>
    </subcellularLocation>
</comment>
<dbReference type="OMA" id="YQRYEMI"/>
<dbReference type="OrthoDB" id="6261290at2759"/>
<feature type="transmembrane region" description="Helical" evidence="9">
    <location>
        <begin position="1129"/>
        <end position="1149"/>
    </location>
</feature>
<feature type="compositionally biased region" description="Polar residues" evidence="8">
    <location>
        <begin position="393"/>
        <end position="402"/>
    </location>
</feature>
<feature type="region of interest" description="Disordered" evidence="8">
    <location>
        <begin position="389"/>
        <end position="413"/>
    </location>
</feature>
<dbReference type="PANTHER" id="PTHR13800">
    <property type="entry name" value="TRANSIENT RECEPTOR POTENTIAL CATION CHANNEL, SUBFAMILY M, MEMBER 6"/>
    <property type="match status" value="1"/>
</dbReference>
<dbReference type="EMBL" id="APAU02000005">
    <property type="protein sequence ID" value="EUB63799.1"/>
    <property type="molecule type" value="Genomic_DNA"/>
</dbReference>
<feature type="domain" description="TRPM-like" evidence="11">
    <location>
        <begin position="502"/>
        <end position="628"/>
    </location>
</feature>
<keyword evidence="2" id="KW-0813">Transport</keyword>
<feature type="transmembrane region" description="Helical" evidence="9">
    <location>
        <begin position="1228"/>
        <end position="1247"/>
    </location>
</feature>
<dbReference type="RefSeq" id="XP_024354995.1">
    <property type="nucleotide sequence ID" value="XM_024490671.1"/>
</dbReference>
<feature type="transmembrane region" description="Helical" evidence="9">
    <location>
        <begin position="1526"/>
        <end position="1547"/>
    </location>
</feature>
<keyword evidence="13" id="KW-1185">Reference proteome</keyword>
<evidence type="ECO:0000256" key="2">
    <source>
        <dbReference type="ARBA" id="ARBA00022448"/>
    </source>
</evidence>
<dbReference type="Pfam" id="PF18139">
    <property type="entry name" value="LSDAT_euk"/>
    <property type="match status" value="1"/>
</dbReference>
<keyword evidence="12" id="KW-0675">Receptor</keyword>
<dbReference type="GO" id="GO:0030001">
    <property type="term" value="P:metal ion transport"/>
    <property type="evidence" value="ECO:0007669"/>
    <property type="project" value="TreeGrafter"/>
</dbReference>
<evidence type="ECO:0000313" key="13">
    <source>
        <dbReference type="Proteomes" id="UP000019149"/>
    </source>
</evidence>
<dbReference type="GeneID" id="36337137"/>
<dbReference type="InterPro" id="IPR041491">
    <property type="entry name" value="TRPM_SLOG"/>
</dbReference>
<feature type="region of interest" description="Disordered" evidence="8">
    <location>
        <begin position="1163"/>
        <end position="1182"/>
    </location>
</feature>
<dbReference type="KEGG" id="egl:EGR_01422"/>
<reference evidence="12 13" key="1">
    <citation type="journal article" date="2013" name="Nat. Genet.">
        <title>The genome of the hydatid tapeworm Echinococcus granulosus.</title>
        <authorList>
            <person name="Zheng H."/>
            <person name="Zhang W."/>
            <person name="Zhang L."/>
            <person name="Zhang Z."/>
            <person name="Li J."/>
            <person name="Lu G."/>
            <person name="Zhu Y."/>
            <person name="Wang Y."/>
            <person name="Huang Y."/>
            <person name="Liu J."/>
            <person name="Kang H."/>
            <person name="Chen J."/>
            <person name="Wang L."/>
            <person name="Chen A."/>
            <person name="Yu S."/>
            <person name="Gao Z."/>
            <person name="Jin L."/>
            <person name="Gu W."/>
            <person name="Wang Z."/>
            <person name="Zhao L."/>
            <person name="Shi B."/>
            <person name="Wen H."/>
            <person name="Lin R."/>
            <person name="Jones M.K."/>
            <person name="Brejova B."/>
            <person name="Vinar T."/>
            <person name="Zhao G."/>
            <person name="McManus D.P."/>
            <person name="Chen Z."/>
            <person name="Zhou Y."/>
            <person name="Wang S."/>
        </authorList>
    </citation>
    <scope>NUCLEOTIDE SEQUENCE [LARGE SCALE GENOMIC DNA]</scope>
</reference>
<feature type="transmembrane region" description="Helical" evidence="9">
    <location>
        <begin position="1429"/>
        <end position="1450"/>
    </location>
</feature>
<feature type="region of interest" description="Disordered" evidence="8">
    <location>
        <begin position="652"/>
        <end position="674"/>
    </location>
</feature>
<evidence type="ECO:0000313" key="12">
    <source>
        <dbReference type="EMBL" id="EUB63799.1"/>
    </source>
</evidence>
<keyword evidence="4 9" id="KW-1133">Transmembrane helix</keyword>
<feature type="transmembrane region" description="Helical" evidence="9">
    <location>
        <begin position="998"/>
        <end position="1018"/>
    </location>
</feature>
<protein>
    <submittedName>
        <fullName evidence="12">Transient receptor potential cation channel</fullName>
    </submittedName>
</protein>
<sequence>MDVDQFGQEGSEEGPSVSQFLSDDDVSAKGAIVFSGLDEPVKFVTVGRVPAEKQILRIFSSAWQLKPPTLVISVHGSYANLKKRFNFTMKKGLWKTMESVGCWIIGDALDRGIGKIAGEAVTEYVEAYGGEKMLAIGVTPMNSLKFKHIFNTNASTIYYPSEEDETLTDPSMTLVQKYCAKRFHIDKNYSYLVMVSAPSDSGKQKDRNSPTTNSQTWIITENEQIIRTRVAVEQMVIGWRNSKEGKFHSSVIAASKSTHTTQRMLSDTVPGLPPMRPKFKATVEPPSPPLPQTSTVRSTEKLLTSPLDASPSARQGECSLNFFATAERRRSIGMFPVPVTLFCLQKDDTICNRSRELTNAIASILKATDEQDLGAFYLRERKPAEPLIVKSGRVSSSDATPRTSHRSSRVSFKLPSPQLRHPQEITTLNLADYMDEVLILRKMVEELNHLVSVFDCDETDMDGYVISALLSSAGLETPLNVLNIEQLEVTIRLNRADIAKEKIFTEGRHWKVRQFSVRHGLDNFMFEAILNDQEAFVSLLVENGFDLEAFLTVHTLEKLYTASLLKKDSKLETVRRIWETYRIYKMEWVMLRDIGRMVKHLLGEFYRPYYLSKHFRNMVKRAVARHEAEEKEVPITENPWTSKKGSYFAPLSPLPGKHQKQPPEVKLNPPPPSAAVVAASTESVSSTTIISPETNRISVPQNGKPSGLCVRGNGKYRRVGVVVPLENGRKHGPSGHTWRCGHDGNYKRAVRRFVANNSRELATGDGTIWSKAPIFRGEDFDVTPGCNGKYRYLGKWSRDHMDIATQRSGSEMSDLNKEAGDMLVSGTRADEKGVKVRTKMEREEEKEEEKRTEDFQLINTDPLSTTSMDDTLSALRKSSFAGRHRGHHRITVSKLSAAERSRLISAEARRREAAKAEERERKRRHRLAQDKRTLYERIRGINNQRMEQCVPEKLASFAAMQKVRLERPARELMLLCILLGKLKLAVLFWGYEKAGFASCFFYIFIPFSPGIYYLYANVNNLEPIGGAMFCTLLLGKLAAVCTDISQKLEFERYARIFESKAEEVLEACYAEDNQRARMLLYRKLQEYGHSAVIRLAARGGCIHFMSHPCCQDFLSEVWMGELSSKTTTFQLLCGAVVGLVFPFILPQVMTYSCNDTQKSLLGIDETNPSDTETSESSRDNTTFSADLECSEDGKRHKSPPTLLTASRHWLHRQIKDITQYYHAPVTRFLYNTIFYVAFLILFSNMILQNLRISYSIQEGLIFAMVLALLLEELKQAFGPGASLKEYLSDGWNKLDCAAIALYLGGFVLRTLAYLQVRDVNLVEAKRQINRDNVTCSSGFHENSSNLFDWDITSGLAVQVTQLDLRAEELTIDHPYFLLVEERFTLARIMFALSLFAFFVRLMYIFSFSIVLGPKLIMINRMVVNDLLPFLLLLVVIQAGYGVSSFVVSYPNGYYTHYSQKTLSLNMTMKHMTGGKIVYEFFMTAYFQMLGNFGLDILEGEDGSCRDDDLCPQFSSRKLSIISLSSFILLTQLLMLNLLVATFTSTYFEIEGSSTYFWSYQRYEMIQECVDRPSVAPPFTLLWYIGEIVYAVIHRLLGLCPGMDDFEPEIADDPFCRNFRGNHSLESKLMKWEFMKAQSVLRSQMDSELPVSRRSEAAWSTVITTRGVKGAAGSISARSGAGVAPVGAGGKRSNALLSDRLLEDMSSIFGSDSDFIEEKFYTLSSQVEKIPNFENRLDRIIGMVKRITIGLKRLQKSQNQTMKFLDDSGGGRLVGARKSTTPRLQSASRGIGKAIKEAVEGLSKHCQDIEEKMKEKLRIESLCVKAVLTNADPSEIPFDSVAVPPLVQPGPPSRRPEAMPPTASIYERLIASHRLWRLVPFNFERRPGMRVNIPDGMVDWKVPYPEYRPFIANADRIAYPYPEIEDGPEVDPTKLHYNTYDAPQGVSRCCLKGRVRVSRGPSEPRGLPLNPRGRSGLGGKGMLPHWGPNHVIILAFTRSGTSPADFQVAVLDRHQCSCLPWAYHRESCDFRGCAAKVMRDFLLQRTTSLYSNANSELESIKDTLIYSINEMEISLISDDFLDDHLNADHAWIEAVCINFHSKGQAPFHTDATKLFLEDSKVESARWYDFKGPINLRSSHESLLIELLQHHGKV</sequence>
<keyword evidence="3 9" id="KW-0812">Transmembrane</keyword>
<dbReference type="Proteomes" id="UP000019149">
    <property type="component" value="Unassembled WGS sequence"/>
</dbReference>
<dbReference type="InterPro" id="IPR050927">
    <property type="entry name" value="TRPM"/>
</dbReference>
<dbReference type="GO" id="GO:0005886">
    <property type="term" value="C:plasma membrane"/>
    <property type="evidence" value="ECO:0007669"/>
    <property type="project" value="TreeGrafter"/>
</dbReference>
<evidence type="ECO:0000256" key="9">
    <source>
        <dbReference type="SAM" id="Phobius"/>
    </source>
</evidence>
<feature type="transmembrane region" description="Helical" evidence="9">
    <location>
        <begin position="1388"/>
        <end position="1409"/>
    </location>
</feature>
<evidence type="ECO:0000256" key="5">
    <source>
        <dbReference type="ARBA" id="ARBA00023065"/>
    </source>
</evidence>
<dbReference type="Pfam" id="PF25969">
    <property type="entry name" value="NUDT9_N"/>
    <property type="match status" value="1"/>
</dbReference>
<evidence type="ECO:0000256" key="4">
    <source>
        <dbReference type="ARBA" id="ARBA00022989"/>
    </source>
</evidence>
<dbReference type="PANTHER" id="PTHR13800:SF12">
    <property type="entry name" value="TRANSIENT RECEPTOR POTENTIAL CATION CHANNEL SUBFAMILY M MEMBER-LIKE 2"/>
    <property type="match status" value="1"/>
</dbReference>
<evidence type="ECO:0000256" key="8">
    <source>
        <dbReference type="SAM" id="MobiDB-lite"/>
    </source>
</evidence>
<evidence type="ECO:0000259" key="10">
    <source>
        <dbReference type="Pfam" id="PF18139"/>
    </source>
</evidence>
<accession>W6VAI5</accession>
<feature type="domain" description="TRPM-like" evidence="11">
    <location>
        <begin position="1022"/>
        <end position="1107"/>
    </location>
</feature>
<dbReference type="GO" id="GO:0005261">
    <property type="term" value="F:monoatomic cation channel activity"/>
    <property type="evidence" value="ECO:0007669"/>
    <property type="project" value="TreeGrafter"/>
</dbReference>
<keyword evidence="6 9" id="KW-0472">Membrane</keyword>
<evidence type="ECO:0000256" key="6">
    <source>
        <dbReference type="ARBA" id="ARBA00023136"/>
    </source>
</evidence>
<dbReference type="Gene3D" id="3.90.79.10">
    <property type="entry name" value="Nucleoside Triphosphate Pyrophosphohydrolase"/>
    <property type="match status" value="1"/>
</dbReference>
<dbReference type="STRING" id="6210.W6VAI5"/>
<dbReference type="Pfam" id="PF25508">
    <property type="entry name" value="TRPM2"/>
    <property type="match status" value="2"/>
</dbReference>
<evidence type="ECO:0000256" key="3">
    <source>
        <dbReference type="ARBA" id="ARBA00022692"/>
    </source>
</evidence>
<evidence type="ECO:0000259" key="11">
    <source>
        <dbReference type="Pfam" id="PF25508"/>
    </source>
</evidence>
<evidence type="ECO:0000256" key="7">
    <source>
        <dbReference type="ARBA" id="ARBA00023303"/>
    </source>
</evidence>
<evidence type="ECO:0000256" key="1">
    <source>
        <dbReference type="ARBA" id="ARBA00004141"/>
    </source>
</evidence>
<name>W6VAI5_ECHGR</name>
<comment type="caution">
    <text evidence="12">The sequence shown here is derived from an EMBL/GenBank/DDBJ whole genome shotgun (WGS) entry which is preliminary data.</text>
</comment>
<keyword evidence="5" id="KW-0406">Ion transport</keyword>
<dbReference type="InterPro" id="IPR057366">
    <property type="entry name" value="TRPM-like"/>
</dbReference>